<name>A0A078IXP9_BRANA</name>
<sequence length="52" mass="6374">METLEFKASDLRIHREWLDGVWKMADEPIQIRRLPDKMKPIQIRRSRILRSL</sequence>
<accession>A0A078IXP9</accession>
<protein>
    <submittedName>
        <fullName evidence="1">BnaC02g45490D protein</fullName>
    </submittedName>
</protein>
<proteinExistence type="predicted"/>
<gene>
    <name evidence="1" type="primary">BnaC02g45490D</name>
    <name evidence="1" type="ORF">GSBRNA2T00013406001</name>
</gene>
<dbReference type="Proteomes" id="UP000028999">
    <property type="component" value="Unassembled WGS sequence"/>
</dbReference>
<evidence type="ECO:0000313" key="1">
    <source>
        <dbReference type="EMBL" id="CDY54124.1"/>
    </source>
</evidence>
<dbReference type="AlphaFoldDB" id="A0A078IXP9"/>
<organism evidence="1 2">
    <name type="scientific">Brassica napus</name>
    <name type="common">Rape</name>
    <dbReference type="NCBI Taxonomy" id="3708"/>
    <lineage>
        <taxon>Eukaryota</taxon>
        <taxon>Viridiplantae</taxon>
        <taxon>Streptophyta</taxon>
        <taxon>Embryophyta</taxon>
        <taxon>Tracheophyta</taxon>
        <taxon>Spermatophyta</taxon>
        <taxon>Magnoliopsida</taxon>
        <taxon>eudicotyledons</taxon>
        <taxon>Gunneridae</taxon>
        <taxon>Pentapetalae</taxon>
        <taxon>rosids</taxon>
        <taxon>malvids</taxon>
        <taxon>Brassicales</taxon>
        <taxon>Brassicaceae</taxon>
        <taxon>Brassiceae</taxon>
        <taxon>Brassica</taxon>
    </lineage>
</organism>
<dbReference type="EMBL" id="LK033280">
    <property type="protein sequence ID" value="CDY54124.1"/>
    <property type="molecule type" value="Genomic_DNA"/>
</dbReference>
<dbReference type="Gramene" id="CDY54124">
    <property type="protein sequence ID" value="CDY54124"/>
    <property type="gene ID" value="GSBRNA2T00013406001"/>
</dbReference>
<keyword evidence="2" id="KW-1185">Reference proteome</keyword>
<evidence type="ECO:0000313" key="2">
    <source>
        <dbReference type="Proteomes" id="UP000028999"/>
    </source>
</evidence>
<reference evidence="1 2" key="1">
    <citation type="journal article" date="2014" name="Science">
        <title>Plant genetics. Early allopolyploid evolution in the post-Neolithic Brassica napus oilseed genome.</title>
        <authorList>
            <person name="Chalhoub B."/>
            <person name="Denoeud F."/>
            <person name="Liu S."/>
            <person name="Parkin I.A."/>
            <person name="Tang H."/>
            <person name="Wang X."/>
            <person name="Chiquet J."/>
            <person name="Belcram H."/>
            <person name="Tong C."/>
            <person name="Samans B."/>
            <person name="Correa M."/>
            <person name="Da Silva C."/>
            <person name="Just J."/>
            <person name="Falentin C."/>
            <person name="Koh C.S."/>
            <person name="Le Clainche I."/>
            <person name="Bernard M."/>
            <person name="Bento P."/>
            <person name="Noel B."/>
            <person name="Labadie K."/>
            <person name="Alberti A."/>
            <person name="Charles M."/>
            <person name="Arnaud D."/>
            <person name="Guo H."/>
            <person name="Daviaud C."/>
            <person name="Alamery S."/>
            <person name="Jabbari K."/>
            <person name="Zhao M."/>
            <person name="Edger P.P."/>
            <person name="Chelaifa H."/>
            <person name="Tack D."/>
            <person name="Lassalle G."/>
            <person name="Mestiri I."/>
            <person name="Schnel N."/>
            <person name="Le Paslier M.C."/>
            <person name="Fan G."/>
            <person name="Renault V."/>
            <person name="Bayer P.E."/>
            <person name="Golicz A.A."/>
            <person name="Manoli S."/>
            <person name="Lee T.H."/>
            <person name="Thi V.H."/>
            <person name="Chalabi S."/>
            <person name="Hu Q."/>
            <person name="Fan C."/>
            <person name="Tollenaere R."/>
            <person name="Lu Y."/>
            <person name="Battail C."/>
            <person name="Shen J."/>
            <person name="Sidebottom C.H."/>
            <person name="Wang X."/>
            <person name="Canaguier A."/>
            <person name="Chauveau A."/>
            <person name="Berard A."/>
            <person name="Deniot G."/>
            <person name="Guan M."/>
            <person name="Liu Z."/>
            <person name="Sun F."/>
            <person name="Lim Y.P."/>
            <person name="Lyons E."/>
            <person name="Town C.D."/>
            <person name="Bancroft I."/>
            <person name="Wang X."/>
            <person name="Meng J."/>
            <person name="Ma J."/>
            <person name="Pires J.C."/>
            <person name="King G.J."/>
            <person name="Brunel D."/>
            <person name="Delourme R."/>
            <person name="Renard M."/>
            <person name="Aury J.M."/>
            <person name="Adams K.L."/>
            <person name="Batley J."/>
            <person name="Snowdon R.J."/>
            <person name="Tost J."/>
            <person name="Edwards D."/>
            <person name="Zhou Y."/>
            <person name="Hua W."/>
            <person name="Sharpe A.G."/>
            <person name="Paterson A.H."/>
            <person name="Guan C."/>
            <person name="Wincker P."/>
        </authorList>
    </citation>
    <scope>NUCLEOTIDE SEQUENCE [LARGE SCALE GENOMIC DNA]</scope>
    <source>
        <strain evidence="2">cv. Darmor-bzh</strain>
    </source>
</reference>
<dbReference type="PaxDb" id="3708-A0A078IXP9"/>